<protein>
    <submittedName>
        <fullName evidence="5">Putative transcriptional regulator</fullName>
    </submittedName>
</protein>
<evidence type="ECO:0000313" key="5">
    <source>
        <dbReference type="EMBL" id="AFM28221.1"/>
    </source>
</evidence>
<evidence type="ECO:0000313" key="6">
    <source>
        <dbReference type="Proteomes" id="UP000006055"/>
    </source>
</evidence>
<dbReference type="PANTHER" id="PTHR33375">
    <property type="entry name" value="CHROMOSOME-PARTITIONING PROTEIN PARB-RELATED"/>
    <property type="match status" value="1"/>
</dbReference>
<dbReference type="Gene3D" id="3.90.1530.30">
    <property type="match status" value="1"/>
</dbReference>
<dbReference type="InterPro" id="IPR057240">
    <property type="entry name" value="ParB_dimer_C"/>
</dbReference>
<proteinExistence type="inferred from homology"/>
<gene>
    <name evidence="5" type="ordered locus">Desti_5641</name>
</gene>
<dbReference type="FunFam" id="1.10.10.2830:FF:000001">
    <property type="entry name" value="Chromosome partitioning protein ParB"/>
    <property type="match status" value="1"/>
</dbReference>
<evidence type="ECO:0000259" key="4">
    <source>
        <dbReference type="SMART" id="SM00470"/>
    </source>
</evidence>
<organism evidence="5 6">
    <name type="scientific">Desulfomonile tiedjei (strain ATCC 49306 / DSM 6799 / DCB-1)</name>
    <dbReference type="NCBI Taxonomy" id="706587"/>
    <lineage>
        <taxon>Bacteria</taxon>
        <taxon>Pseudomonadati</taxon>
        <taxon>Thermodesulfobacteriota</taxon>
        <taxon>Desulfomonilia</taxon>
        <taxon>Desulfomonilales</taxon>
        <taxon>Desulfomonilaceae</taxon>
        <taxon>Desulfomonile</taxon>
    </lineage>
</organism>
<keyword evidence="3" id="KW-0238">DNA-binding</keyword>
<dbReference type="HOGENOM" id="CLU_023853_0_0_7"/>
<dbReference type="InterPro" id="IPR041468">
    <property type="entry name" value="HTH_ParB/Spo0J"/>
</dbReference>
<dbReference type="FunFam" id="3.90.1530.30:FF:000001">
    <property type="entry name" value="Chromosome partitioning protein ParB"/>
    <property type="match status" value="1"/>
</dbReference>
<dbReference type="CDD" id="cd16393">
    <property type="entry name" value="SPO0J_N"/>
    <property type="match status" value="1"/>
</dbReference>
<dbReference type="AlphaFoldDB" id="I4CF80"/>
<dbReference type="InterPro" id="IPR004437">
    <property type="entry name" value="ParB/RepB/Spo0J"/>
</dbReference>
<dbReference type="InterPro" id="IPR003115">
    <property type="entry name" value="ParB_N"/>
</dbReference>
<dbReference type="Pfam" id="PF17762">
    <property type="entry name" value="HTH_ParB"/>
    <property type="match status" value="1"/>
</dbReference>
<name>I4CF80_DESTA</name>
<dbReference type="NCBIfam" id="TIGR00180">
    <property type="entry name" value="parB_part"/>
    <property type="match status" value="1"/>
</dbReference>
<reference evidence="6" key="1">
    <citation type="submission" date="2012-06" db="EMBL/GenBank/DDBJ databases">
        <title>Complete sequence of chromosome of Desulfomonile tiedjei DSM 6799.</title>
        <authorList>
            <person name="Lucas S."/>
            <person name="Copeland A."/>
            <person name="Lapidus A."/>
            <person name="Glavina del Rio T."/>
            <person name="Dalin E."/>
            <person name="Tice H."/>
            <person name="Bruce D."/>
            <person name="Goodwin L."/>
            <person name="Pitluck S."/>
            <person name="Peters L."/>
            <person name="Ovchinnikova G."/>
            <person name="Zeytun A."/>
            <person name="Lu M."/>
            <person name="Kyrpides N."/>
            <person name="Mavromatis K."/>
            <person name="Ivanova N."/>
            <person name="Brettin T."/>
            <person name="Detter J.C."/>
            <person name="Han C."/>
            <person name="Larimer F."/>
            <person name="Land M."/>
            <person name="Hauser L."/>
            <person name="Markowitz V."/>
            <person name="Cheng J.-F."/>
            <person name="Hugenholtz P."/>
            <person name="Woyke T."/>
            <person name="Wu D."/>
            <person name="Spring S."/>
            <person name="Schroeder M."/>
            <person name="Brambilla E."/>
            <person name="Klenk H.-P."/>
            <person name="Eisen J.A."/>
        </authorList>
    </citation>
    <scope>NUCLEOTIDE SEQUENCE [LARGE SCALE GENOMIC DNA]</scope>
    <source>
        <strain evidence="6">ATCC 49306 / DSM 6799 / DCB-1</strain>
    </source>
</reference>
<evidence type="ECO:0000256" key="3">
    <source>
        <dbReference type="ARBA" id="ARBA00023125"/>
    </source>
</evidence>
<dbReference type="GO" id="GO:0003677">
    <property type="term" value="F:DNA binding"/>
    <property type="evidence" value="ECO:0007669"/>
    <property type="project" value="UniProtKB-KW"/>
</dbReference>
<evidence type="ECO:0000256" key="2">
    <source>
        <dbReference type="ARBA" id="ARBA00022829"/>
    </source>
</evidence>
<keyword evidence="2" id="KW-0159">Chromosome partition</keyword>
<dbReference type="STRING" id="706587.Desti_5641"/>
<evidence type="ECO:0000256" key="1">
    <source>
        <dbReference type="ARBA" id="ARBA00006295"/>
    </source>
</evidence>
<dbReference type="GO" id="GO:0005694">
    <property type="term" value="C:chromosome"/>
    <property type="evidence" value="ECO:0007669"/>
    <property type="project" value="TreeGrafter"/>
</dbReference>
<dbReference type="GO" id="GO:0045881">
    <property type="term" value="P:positive regulation of sporulation resulting in formation of a cellular spore"/>
    <property type="evidence" value="ECO:0007669"/>
    <property type="project" value="TreeGrafter"/>
</dbReference>
<dbReference type="RefSeq" id="WP_014813298.1">
    <property type="nucleotide sequence ID" value="NC_018025.1"/>
</dbReference>
<accession>I4CF80</accession>
<dbReference type="InterPro" id="IPR036086">
    <property type="entry name" value="ParB/Sulfiredoxin_sf"/>
</dbReference>
<dbReference type="EMBL" id="CP003360">
    <property type="protein sequence ID" value="AFM28221.1"/>
    <property type="molecule type" value="Genomic_DNA"/>
</dbReference>
<dbReference type="eggNOG" id="COG1475">
    <property type="taxonomic scope" value="Bacteria"/>
</dbReference>
<keyword evidence="6" id="KW-1185">Reference proteome</keyword>
<dbReference type="Proteomes" id="UP000006055">
    <property type="component" value="Chromosome"/>
</dbReference>
<feature type="domain" description="ParB-like N-terminal" evidence="4">
    <location>
        <begin position="39"/>
        <end position="129"/>
    </location>
</feature>
<comment type="similarity">
    <text evidence="1">Belongs to the ParB family.</text>
</comment>
<dbReference type="PANTHER" id="PTHR33375:SF1">
    <property type="entry name" value="CHROMOSOME-PARTITIONING PROTEIN PARB-RELATED"/>
    <property type="match status" value="1"/>
</dbReference>
<dbReference type="SUPFAM" id="SSF110849">
    <property type="entry name" value="ParB/Sulfiredoxin"/>
    <property type="match status" value="1"/>
</dbReference>
<dbReference type="Gene3D" id="1.10.10.2830">
    <property type="match status" value="1"/>
</dbReference>
<sequence>MLKLKEIPKKQRAALGQGLDALLPADGLFDEKVSERDIKQLAIDSLIPNPDQPRRMFVEESLADLSQSIKEKGVIQPIIVRPAGIDKYEIVAGERRWRAAHMAGFREVPAIVRALSDSEALEIALIENIQREDLNPLDTAEAYDTLIKKFSYTHELLAQKIGKDRTSITNHLRLLRLPDPIKQEVRQEKLSMGHARTLLAVEHVPTQLSLSKKILKRKLSVRELERIVQNYKEKNQNQDEKPSSVSQDPLCKALEMKLARHFSTRVRIRKNGSGAGKLELHFHSEEELHRLLEAIGCSEDFC</sequence>
<dbReference type="InterPro" id="IPR050336">
    <property type="entry name" value="Chromosome_partition/occlusion"/>
</dbReference>
<dbReference type="SUPFAM" id="SSF109709">
    <property type="entry name" value="KorB DNA-binding domain-like"/>
    <property type="match status" value="1"/>
</dbReference>
<dbReference type="SMART" id="SM00470">
    <property type="entry name" value="ParB"/>
    <property type="match status" value="1"/>
</dbReference>
<dbReference type="OrthoDB" id="9802051at2"/>
<dbReference type="KEGG" id="dti:Desti_5641"/>
<dbReference type="GO" id="GO:0007059">
    <property type="term" value="P:chromosome segregation"/>
    <property type="evidence" value="ECO:0007669"/>
    <property type="project" value="UniProtKB-KW"/>
</dbReference>
<dbReference type="Pfam" id="PF02195">
    <property type="entry name" value="ParB_N"/>
    <property type="match status" value="1"/>
</dbReference>
<dbReference type="Pfam" id="PF23552">
    <property type="entry name" value="ParB_C"/>
    <property type="match status" value="1"/>
</dbReference>